<evidence type="ECO:0000259" key="7">
    <source>
        <dbReference type="Pfam" id="PF01833"/>
    </source>
</evidence>
<dbReference type="GO" id="GO:0005975">
    <property type="term" value="P:carbohydrate metabolic process"/>
    <property type="evidence" value="ECO:0007669"/>
    <property type="project" value="InterPro"/>
</dbReference>
<feature type="compositionally biased region" description="Gly residues" evidence="6">
    <location>
        <begin position="362"/>
        <end position="375"/>
    </location>
</feature>
<dbReference type="PROSITE" id="PS00653">
    <property type="entry name" value="GLYCOSYL_HYDROL_F1_2"/>
    <property type="match status" value="1"/>
</dbReference>
<dbReference type="InterPro" id="IPR002909">
    <property type="entry name" value="IPT_dom"/>
</dbReference>
<feature type="region of interest" description="Disordered" evidence="6">
    <location>
        <begin position="355"/>
        <end position="408"/>
    </location>
</feature>
<evidence type="ECO:0000256" key="2">
    <source>
        <dbReference type="ARBA" id="ARBA00022801"/>
    </source>
</evidence>
<dbReference type="PRINTS" id="PR00131">
    <property type="entry name" value="GLHYDRLASE1"/>
</dbReference>
<dbReference type="GeneID" id="81361194"/>
<dbReference type="InterPro" id="IPR013783">
    <property type="entry name" value="Ig-like_fold"/>
</dbReference>
<evidence type="ECO:0000256" key="1">
    <source>
        <dbReference type="ARBA" id="ARBA00010838"/>
    </source>
</evidence>
<feature type="region of interest" description="Disordered" evidence="6">
    <location>
        <begin position="194"/>
        <end position="213"/>
    </location>
</feature>
<feature type="region of interest" description="Disordered" evidence="6">
    <location>
        <begin position="267"/>
        <end position="293"/>
    </location>
</feature>
<evidence type="ECO:0000256" key="4">
    <source>
        <dbReference type="PROSITE-ProRule" id="PRU10055"/>
    </source>
</evidence>
<feature type="compositionally biased region" description="Basic and acidic residues" evidence="6">
    <location>
        <begin position="376"/>
        <end position="389"/>
    </location>
</feature>
<comment type="similarity">
    <text evidence="1">Belongs to the glycosyl hydrolase 1 family.</text>
</comment>
<dbReference type="SUPFAM" id="SSF81296">
    <property type="entry name" value="E set domains"/>
    <property type="match status" value="1"/>
</dbReference>
<feature type="domain" description="IPT/TIG" evidence="7">
    <location>
        <begin position="439"/>
        <end position="509"/>
    </location>
</feature>
<feature type="compositionally biased region" description="Gly residues" evidence="6">
    <location>
        <begin position="272"/>
        <end position="288"/>
    </location>
</feature>
<dbReference type="InterPro" id="IPR001360">
    <property type="entry name" value="Glyco_hydro_1"/>
</dbReference>
<keyword evidence="3 5" id="KW-0326">Glycosidase</keyword>
<organism evidence="8 9">
    <name type="scientific">Penicillium argentinense</name>
    <dbReference type="NCBI Taxonomy" id="1131581"/>
    <lineage>
        <taxon>Eukaryota</taxon>
        <taxon>Fungi</taxon>
        <taxon>Dikarya</taxon>
        <taxon>Ascomycota</taxon>
        <taxon>Pezizomycotina</taxon>
        <taxon>Eurotiomycetes</taxon>
        <taxon>Eurotiomycetidae</taxon>
        <taxon>Eurotiales</taxon>
        <taxon>Aspergillaceae</taxon>
        <taxon>Penicillium</taxon>
    </lineage>
</organism>
<dbReference type="Pfam" id="PF00232">
    <property type="entry name" value="Glyco_hydro_1"/>
    <property type="match status" value="2"/>
</dbReference>
<dbReference type="PANTHER" id="PTHR10353:SF209">
    <property type="entry name" value="GALACTOLIPID GALACTOSYLTRANSFERASE SFR2, CHLOROPLASTIC"/>
    <property type="match status" value="1"/>
</dbReference>
<dbReference type="Proteomes" id="UP001149074">
    <property type="component" value="Unassembled WGS sequence"/>
</dbReference>
<accession>A0A9W9EZY3</accession>
<dbReference type="Gene3D" id="3.20.20.80">
    <property type="entry name" value="Glycosidases"/>
    <property type="match status" value="1"/>
</dbReference>
<keyword evidence="9" id="KW-1185">Reference proteome</keyword>
<reference evidence="8" key="1">
    <citation type="submission" date="2022-11" db="EMBL/GenBank/DDBJ databases">
        <authorList>
            <person name="Petersen C."/>
        </authorList>
    </citation>
    <scope>NUCLEOTIDE SEQUENCE</scope>
    <source>
        <strain evidence="8">IBT 30761</strain>
    </source>
</reference>
<evidence type="ECO:0000256" key="6">
    <source>
        <dbReference type="SAM" id="MobiDB-lite"/>
    </source>
</evidence>
<dbReference type="EMBL" id="JAPQKI010000009">
    <property type="protein sequence ID" value="KAJ5091040.1"/>
    <property type="molecule type" value="Genomic_DNA"/>
</dbReference>
<dbReference type="SUPFAM" id="SSF51445">
    <property type="entry name" value="(Trans)glycosidases"/>
    <property type="match status" value="1"/>
</dbReference>
<dbReference type="InterPro" id="IPR036514">
    <property type="entry name" value="SGNH_hydro_sf"/>
</dbReference>
<dbReference type="GO" id="GO:0008422">
    <property type="term" value="F:beta-glucosidase activity"/>
    <property type="evidence" value="ECO:0007669"/>
    <property type="project" value="TreeGrafter"/>
</dbReference>
<dbReference type="CDD" id="cd00229">
    <property type="entry name" value="SGNH_hydrolase"/>
    <property type="match status" value="1"/>
</dbReference>
<dbReference type="PROSITE" id="PS00572">
    <property type="entry name" value="GLYCOSYL_HYDROL_F1_1"/>
    <property type="match status" value="1"/>
</dbReference>
<dbReference type="Gene3D" id="2.60.40.10">
    <property type="entry name" value="Immunoglobulins"/>
    <property type="match status" value="1"/>
</dbReference>
<evidence type="ECO:0000313" key="8">
    <source>
        <dbReference type="EMBL" id="KAJ5091040.1"/>
    </source>
</evidence>
<feature type="region of interest" description="Disordered" evidence="6">
    <location>
        <begin position="305"/>
        <end position="328"/>
    </location>
</feature>
<dbReference type="PANTHER" id="PTHR10353">
    <property type="entry name" value="GLYCOSYL HYDROLASE"/>
    <property type="match status" value="1"/>
</dbReference>
<dbReference type="InterPro" id="IPR014756">
    <property type="entry name" value="Ig_E-set"/>
</dbReference>
<evidence type="ECO:0000256" key="3">
    <source>
        <dbReference type="ARBA" id="ARBA00023295"/>
    </source>
</evidence>
<sequence>MRPSRVFLDHHRRIELGGTAIQPVGDAADVSAIKDRLGLHKLALERAGVTDLSTLGSMSLSGPVVPQVGVAVPEQDQYEAQSVPFQHAYKFDSDQNTLIRMGGIARQLKTRSLVVSGPDGPMLDDFRPEMRWGRELRATRSLPTIYVDAYIAATRLQIEDDTQIVLKYPNRFLFLIANEIQVGKNVTITWDRSLNNAPDPPNQPEKRPTAATPVRDLWGVAGETGIDGAKGYEDDPARTTKAYLDGADGPEVELWTVSLQGKPIIDVQGQDGARGGAGGQGGDGGDGSRGSDAVLTPFVWWECTSSNGAGGNGGDGGRGGDGGTGGDGGHGGRCRIYALQAVVTTLAQGFLVSAVGGRKGRGGPGGAPGRGGAGGKRGDNPRNCRPNREDGEDGNDGAPGQEGQEGRYDGEAYNDAIQLNGITQADFDEQLTLPALERAEPQIGFEGDLITIHGSRFTQNDELLIDHQVTAISVISDRRFSFVVPAVAGGNKTLQLRRRNGKLSNKNSFAVQPRISTLLPGTRVHPGRLVTLRGSGFSPEASVIAERERVEGFQFVDTNTLRFTVRRPANIRPNAAGEPMVLQVLVPQVPPSNTLEIALDTFRMMVFGDSVLWGQGLVESQKIHNHVKSFMRQQDGDIETYCDLRAHSGAIIGIDDPTVAAALDGEIPTDYPTITQQAEATDIDAPETVDLVLVNGGINDINFRRILDPSVGENTLRDLIDRHCRQDMERLLVRIADRFNKATIIVTGYYPIFSEESNLLSMTAFLSLLGVALAQISGGLVGGFISVAMKDQVVRRAALFAAESEKCIQRAVDAANLQSSKRRVLFAQPEISRTHATLASDPWIFGVGAAGAPEDSAVAPGRAILCESAPAGRCDVTTCRVASMGHPNARGAQAYAEEITALLHTQASFPEGFLWGVATAGYQVEGGPTANDWDIFTQSRAIRDRVHRLAQHVGQDIELAPVGDAVQHRQIEVLEQDLDRAKLLGLNAYRFSIEWPRVEPSRGQVNEAELTYYDRVFDELRQRGLEPIVTLNHMTLPQWVLTPSAAKDPVSGLAVPDQSFNNSLRGWETLEVVDCFANYVRAVVERYKDKVKTWITLNEPVGSMVGLGYLAGIWPPGFSLDGQRARQAYFNLLKAHVRAYDVIKAIYGPDGQSRVGIAHAMLYGRLTPAGGGLGDINVAATNQFNYFYNEHLLNSLVNERVDVSIDRHPADRVYRASTDLYGLTSWKKKLDFLGLNYYRSVYVGHDPILGAAAGFAGDNDDQHQLLNDMGWEIYPKGIYYILKYVHENYDLPVLITENGISQAVDCHRAPFTVSHLQQVLRAIQEGVKVQGYIHWTLVDNYEWQDHYRSRSRFGLFTVNRTGETQPFRRCITEGALALQYIIADNAVEQAAEKFGNMAANASSVSPPVQNAGALWVSDGTTAENPTILKLNLYLSKLSPTQYLGMIFLHESHTWHRLDTIEWKGKTLSFEFTDTDHALIRGTAISTDNTLRGELGYIPPRSWQAKRETLSGTWRSERSPHYVHFHGLEHPSAGGWSGKYHMLGSHRSHRRWASGYLTQTDDRVNFAMDDEGVFNGSLPQASDSMLAGEIRLVGGGGGATMAWRAQRLPDYIP</sequence>
<reference evidence="8" key="2">
    <citation type="journal article" date="2023" name="IMA Fungus">
        <title>Comparative genomic study of the Penicillium genus elucidates a diverse pangenome and 15 lateral gene transfer events.</title>
        <authorList>
            <person name="Petersen C."/>
            <person name="Sorensen T."/>
            <person name="Nielsen M.R."/>
            <person name="Sondergaard T.E."/>
            <person name="Sorensen J.L."/>
            <person name="Fitzpatrick D.A."/>
            <person name="Frisvad J.C."/>
            <person name="Nielsen K.L."/>
        </authorList>
    </citation>
    <scope>NUCLEOTIDE SEQUENCE</scope>
    <source>
        <strain evidence="8">IBT 30761</strain>
    </source>
</reference>
<dbReference type="SUPFAM" id="SSF52266">
    <property type="entry name" value="SGNH hydrolase"/>
    <property type="match status" value="1"/>
</dbReference>
<dbReference type="RefSeq" id="XP_056473021.1">
    <property type="nucleotide sequence ID" value="XM_056622215.1"/>
</dbReference>
<protein>
    <submittedName>
        <fullName evidence="8">Beta-glucosidase 1A</fullName>
    </submittedName>
</protein>
<evidence type="ECO:0000313" key="9">
    <source>
        <dbReference type="Proteomes" id="UP001149074"/>
    </source>
</evidence>
<feature type="active site" description="Nucleophile" evidence="4">
    <location>
        <position position="1297"/>
    </location>
</feature>
<name>A0A9W9EZY3_9EURO</name>
<gene>
    <name evidence="8" type="ORF">N7532_009724</name>
</gene>
<dbReference type="Pfam" id="PF01833">
    <property type="entry name" value="TIG"/>
    <property type="match status" value="1"/>
</dbReference>
<keyword evidence="2 5" id="KW-0378">Hydrolase</keyword>
<dbReference type="InterPro" id="IPR018120">
    <property type="entry name" value="Glyco_hydro_1_AS"/>
</dbReference>
<dbReference type="InterPro" id="IPR033132">
    <property type="entry name" value="GH_1_N_CS"/>
</dbReference>
<evidence type="ECO:0000256" key="5">
    <source>
        <dbReference type="RuleBase" id="RU004468"/>
    </source>
</evidence>
<dbReference type="InterPro" id="IPR017853">
    <property type="entry name" value="GH"/>
</dbReference>
<dbReference type="Gene3D" id="3.40.50.1110">
    <property type="entry name" value="SGNH hydrolase"/>
    <property type="match status" value="1"/>
</dbReference>
<feature type="compositionally biased region" description="Gly residues" evidence="6">
    <location>
        <begin position="308"/>
        <end position="328"/>
    </location>
</feature>
<comment type="caution">
    <text evidence="8">The sequence shown here is derived from an EMBL/GenBank/DDBJ whole genome shotgun (WGS) entry which is preliminary data.</text>
</comment>
<dbReference type="OrthoDB" id="65569at2759"/>
<proteinExistence type="inferred from homology"/>